<proteinExistence type="inferred from homology"/>
<dbReference type="PANTHER" id="PTHR36565:SF1">
    <property type="entry name" value="UPF0332 PROTEIN TM_1000"/>
    <property type="match status" value="1"/>
</dbReference>
<protein>
    <submittedName>
        <fullName evidence="3">HEPN domain-containing protein</fullName>
    </submittedName>
</protein>
<feature type="domain" description="HEPN" evidence="2">
    <location>
        <begin position="27"/>
        <end position="129"/>
    </location>
</feature>
<accession>A0A9E5DGH1</accession>
<reference evidence="3" key="1">
    <citation type="submission" date="2019-06" db="EMBL/GenBank/DDBJ databases">
        <title>Methanoculleus strain from Tamsui River, Taipei, Taiwan.</title>
        <authorList>
            <person name="You Y.-T."/>
            <person name="Chen S.-C."/>
            <person name="Lai S.-J."/>
            <person name="Lee Y.-C."/>
            <person name="Lai M.-C."/>
        </authorList>
    </citation>
    <scope>NUCLEOTIDE SEQUENCE</scope>
    <source>
        <strain evidence="3">Afa-1</strain>
    </source>
</reference>
<dbReference type="Pfam" id="PF05168">
    <property type="entry name" value="HEPN"/>
    <property type="match status" value="1"/>
</dbReference>
<sequence>MRWQECVDRGLIRPYPGAVERIPGSIASAARFLRAAEKNVAIEEYEMAHLAAYNSAFHSVRTFLYAAGYVERSHACLVTAVRHASGDDPEIAGLLNAFDKLRVARHNVQYSGSLVCEEEAAFCIRLAHRTLVLARQRFG</sequence>
<comment type="caution">
    <text evidence="3">The sequence shown here is derived from an EMBL/GenBank/DDBJ whole genome shotgun (WGS) entry which is preliminary data.</text>
</comment>
<dbReference type="Proteomes" id="UP001065682">
    <property type="component" value="Unassembled WGS sequence"/>
</dbReference>
<dbReference type="PANTHER" id="PTHR36565">
    <property type="entry name" value="UPF0332 PROTEIN TM_1000"/>
    <property type="match status" value="1"/>
</dbReference>
<organism evidence="3 4">
    <name type="scientific">Methanoculleus formosensis</name>
    <dbReference type="NCBI Taxonomy" id="2590886"/>
    <lineage>
        <taxon>Archaea</taxon>
        <taxon>Methanobacteriati</taxon>
        <taxon>Methanobacteriota</taxon>
        <taxon>Stenosarchaea group</taxon>
        <taxon>Methanomicrobia</taxon>
        <taxon>Methanomicrobiales</taxon>
        <taxon>Methanomicrobiaceae</taxon>
        <taxon>Methanoculleus</taxon>
    </lineage>
</organism>
<name>A0A9E5DGH1_9EURY</name>
<keyword evidence="4" id="KW-1185">Reference proteome</keyword>
<dbReference type="InterPro" id="IPR007842">
    <property type="entry name" value="HEPN_dom"/>
</dbReference>
<dbReference type="AlphaFoldDB" id="A0A9E5DGH1"/>
<dbReference type="RefSeq" id="WP_261598373.1">
    <property type="nucleotide sequence ID" value="NZ_VHLL01000010.1"/>
</dbReference>
<dbReference type="InterPro" id="IPR052226">
    <property type="entry name" value="UPF0332_toxin"/>
</dbReference>
<evidence type="ECO:0000313" key="4">
    <source>
        <dbReference type="Proteomes" id="UP001065682"/>
    </source>
</evidence>
<evidence type="ECO:0000259" key="2">
    <source>
        <dbReference type="Pfam" id="PF05168"/>
    </source>
</evidence>
<dbReference type="EMBL" id="VHLL01000010">
    <property type="protein sequence ID" value="MCT8338231.1"/>
    <property type="molecule type" value="Genomic_DNA"/>
</dbReference>
<gene>
    <name evidence="3" type="ORF">FKB36_12220</name>
</gene>
<evidence type="ECO:0000256" key="1">
    <source>
        <dbReference type="ARBA" id="ARBA00038248"/>
    </source>
</evidence>
<comment type="similarity">
    <text evidence="1">Belongs to the UPF0332 family.</text>
</comment>
<evidence type="ECO:0000313" key="3">
    <source>
        <dbReference type="EMBL" id="MCT8338231.1"/>
    </source>
</evidence>
<dbReference type="Gene3D" id="1.20.120.330">
    <property type="entry name" value="Nucleotidyltransferases domain 2"/>
    <property type="match status" value="1"/>
</dbReference>